<dbReference type="RefSeq" id="WP_343769153.1">
    <property type="nucleotide sequence ID" value="NZ_BAAACF010000001.1"/>
</dbReference>
<protein>
    <recommendedName>
        <fullName evidence="4">Lipoprotein</fullName>
    </recommendedName>
</protein>
<evidence type="ECO:0000313" key="3">
    <source>
        <dbReference type="Proteomes" id="UP001500339"/>
    </source>
</evidence>
<sequence length="373" mass="40171">MKKSLSILIATVLSLSLFAGCGSKTEPKKEGEKAPVTDTKKDEAGIAKLGLGLITTIGKSKDLGVDKNGKEVLPVGQVDTVIVAAGFDKDGKIVKVTIDTAQTKVNYEKDLKIKSDVKAPIKTKVELKEDYKMKGSSKIGKEWYEQIAELEKWMIGKTVEEVKAMKVKKVDDSHTQVPDIAELTSTVTIDVGGYVAALEEAYKNAVEIKEGAVKVGLGNEVSMAKSKALGVDKNGKEVLPVAQVDTTVAATAFDKDGKVVATIIDVAQTKVNFSKEGKVTSDKTVADVASKKELKEKYNMKGSSKIGKEWFEQAAEFEKWMAGKSIEDIKALKTKKVDDNHTQVPDVAELTSTVTIDIGGYRNAVVESLANAK</sequence>
<accession>A0ABN1IZT8</accession>
<keyword evidence="3" id="KW-1185">Reference proteome</keyword>
<reference evidence="2 3" key="1">
    <citation type="journal article" date="2019" name="Int. J. Syst. Evol. Microbiol.">
        <title>The Global Catalogue of Microorganisms (GCM) 10K type strain sequencing project: providing services to taxonomists for standard genome sequencing and annotation.</title>
        <authorList>
            <consortium name="The Broad Institute Genomics Platform"/>
            <consortium name="The Broad Institute Genome Sequencing Center for Infectious Disease"/>
            <person name="Wu L."/>
            <person name="Ma J."/>
        </authorList>
    </citation>
    <scope>NUCLEOTIDE SEQUENCE [LARGE SCALE GENOMIC DNA]</scope>
    <source>
        <strain evidence="2 3">JCM 1405</strain>
    </source>
</reference>
<name>A0ABN1IZT8_9CLOT</name>
<dbReference type="EMBL" id="BAAACF010000001">
    <property type="protein sequence ID" value="GAA0724757.1"/>
    <property type="molecule type" value="Genomic_DNA"/>
</dbReference>
<dbReference type="PROSITE" id="PS51257">
    <property type="entry name" value="PROKAR_LIPOPROTEIN"/>
    <property type="match status" value="1"/>
</dbReference>
<organism evidence="2 3">
    <name type="scientific">Clostridium malenominatum</name>
    <dbReference type="NCBI Taxonomy" id="1539"/>
    <lineage>
        <taxon>Bacteria</taxon>
        <taxon>Bacillati</taxon>
        <taxon>Bacillota</taxon>
        <taxon>Clostridia</taxon>
        <taxon>Eubacteriales</taxon>
        <taxon>Clostridiaceae</taxon>
        <taxon>Clostridium</taxon>
    </lineage>
</organism>
<keyword evidence="1" id="KW-0732">Signal</keyword>
<proteinExistence type="predicted"/>
<dbReference type="Proteomes" id="UP001500339">
    <property type="component" value="Unassembled WGS sequence"/>
</dbReference>
<dbReference type="Gene3D" id="3.90.1010.20">
    <property type="match status" value="2"/>
</dbReference>
<gene>
    <name evidence="2" type="ORF">GCM10008905_19170</name>
</gene>
<feature type="chain" id="PRO_5046532183" description="Lipoprotein" evidence="1">
    <location>
        <begin position="20"/>
        <end position="373"/>
    </location>
</feature>
<feature type="signal peptide" evidence="1">
    <location>
        <begin position="1"/>
        <end position="19"/>
    </location>
</feature>
<comment type="caution">
    <text evidence="2">The sequence shown here is derived from an EMBL/GenBank/DDBJ whole genome shotgun (WGS) entry which is preliminary data.</text>
</comment>
<evidence type="ECO:0008006" key="4">
    <source>
        <dbReference type="Google" id="ProtNLM"/>
    </source>
</evidence>
<evidence type="ECO:0000256" key="1">
    <source>
        <dbReference type="SAM" id="SignalP"/>
    </source>
</evidence>
<evidence type="ECO:0000313" key="2">
    <source>
        <dbReference type="EMBL" id="GAA0724757.1"/>
    </source>
</evidence>